<evidence type="ECO:0000256" key="6">
    <source>
        <dbReference type="ARBA" id="ARBA00022692"/>
    </source>
</evidence>
<organism evidence="12 13">
    <name type="scientific">Leucosporidium creatinivorum</name>
    <dbReference type="NCBI Taxonomy" id="106004"/>
    <lineage>
        <taxon>Eukaryota</taxon>
        <taxon>Fungi</taxon>
        <taxon>Dikarya</taxon>
        <taxon>Basidiomycota</taxon>
        <taxon>Pucciniomycotina</taxon>
        <taxon>Microbotryomycetes</taxon>
        <taxon>Leucosporidiales</taxon>
        <taxon>Leucosporidium</taxon>
    </lineage>
</organism>
<comment type="function">
    <text evidence="1">Required for the assembly of the mitochondrial respiratory chain complex IV (CIV), also known as cytochrome c oxidase. May participate in merging the COX1 and COX2 assembly lines.</text>
</comment>
<evidence type="ECO:0000313" key="12">
    <source>
        <dbReference type="EMBL" id="ORY66781.1"/>
    </source>
</evidence>
<evidence type="ECO:0000256" key="10">
    <source>
        <dbReference type="ARBA" id="ARBA00023136"/>
    </source>
</evidence>
<dbReference type="EMBL" id="MCGR01000062">
    <property type="protein sequence ID" value="ORY66781.1"/>
    <property type="molecule type" value="Genomic_DNA"/>
</dbReference>
<gene>
    <name evidence="12" type="ORF">BCR35DRAFT_308424</name>
</gene>
<dbReference type="GO" id="GO:0005743">
    <property type="term" value="C:mitochondrial inner membrane"/>
    <property type="evidence" value="ECO:0007669"/>
    <property type="project" value="UniProtKB-SubCell"/>
</dbReference>
<evidence type="ECO:0000256" key="1">
    <source>
        <dbReference type="ARBA" id="ARBA00002490"/>
    </source>
</evidence>
<dbReference type="GO" id="GO:0033617">
    <property type="term" value="P:mitochondrial respiratory chain complex IV assembly"/>
    <property type="evidence" value="ECO:0007669"/>
    <property type="project" value="TreeGrafter"/>
</dbReference>
<keyword evidence="9" id="KW-0496">Mitochondrion</keyword>
<dbReference type="AlphaFoldDB" id="A0A1Y2E5F5"/>
<accession>A0A1Y2E5F5</accession>
<evidence type="ECO:0000256" key="2">
    <source>
        <dbReference type="ARBA" id="ARBA00004434"/>
    </source>
</evidence>
<keyword evidence="7" id="KW-0999">Mitochondrion inner membrane</keyword>
<dbReference type="STRING" id="106004.A0A1Y2E5F5"/>
<dbReference type="FunCoup" id="A0A1Y2E5F5">
    <property type="interactions" value="22"/>
</dbReference>
<keyword evidence="8 11" id="KW-1133">Transmembrane helix</keyword>
<evidence type="ECO:0000256" key="5">
    <source>
        <dbReference type="ARBA" id="ARBA00019222"/>
    </source>
</evidence>
<keyword evidence="13" id="KW-1185">Reference proteome</keyword>
<dbReference type="Pfam" id="PF14138">
    <property type="entry name" value="COX16"/>
    <property type="match status" value="1"/>
</dbReference>
<evidence type="ECO:0000256" key="4">
    <source>
        <dbReference type="ARBA" id="ARBA00015368"/>
    </source>
</evidence>
<keyword evidence="10 11" id="KW-0472">Membrane</keyword>
<comment type="caution">
    <text evidence="12">The sequence shown here is derived from an EMBL/GenBank/DDBJ whole genome shotgun (WGS) entry which is preliminary data.</text>
</comment>
<dbReference type="InterPro" id="IPR020164">
    <property type="entry name" value="Cyt_c_Oxase_assmbl_COX16"/>
</dbReference>
<sequence>MPSFSSRPIKPSAFTLSLRKHPFALFGLPFIATIVVASWGLSSFTQTRYDLRDEKVHAVTKEEELGMKKGRRKFDVREEYYRLQAKGNEMGESDDWENKRVERLPGQDEWGMLPVAKK</sequence>
<reference evidence="12 13" key="1">
    <citation type="submission" date="2016-07" db="EMBL/GenBank/DDBJ databases">
        <title>Pervasive Adenine N6-methylation of Active Genes in Fungi.</title>
        <authorList>
            <consortium name="DOE Joint Genome Institute"/>
            <person name="Mondo S.J."/>
            <person name="Dannebaum R.O."/>
            <person name="Kuo R.C."/>
            <person name="Labutti K."/>
            <person name="Haridas S."/>
            <person name="Kuo A."/>
            <person name="Salamov A."/>
            <person name="Ahrendt S.R."/>
            <person name="Lipzen A."/>
            <person name="Sullivan W."/>
            <person name="Andreopoulos W.B."/>
            <person name="Clum A."/>
            <person name="Lindquist E."/>
            <person name="Daum C."/>
            <person name="Ramamoorthy G.K."/>
            <person name="Gryganskyi A."/>
            <person name="Culley D."/>
            <person name="Magnuson J.K."/>
            <person name="James T.Y."/>
            <person name="O'Malley M.A."/>
            <person name="Stajich J.E."/>
            <person name="Spatafora J.W."/>
            <person name="Visel A."/>
            <person name="Grigoriev I.V."/>
        </authorList>
    </citation>
    <scope>NUCLEOTIDE SEQUENCE [LARGE SCALE GENOMIC DNA]</scope>
    <source>
        <strain evidence="12 13">62-1032</strain>
    </source>
</reference>
<proteinExistence type="inferred from homology"/>
<feature type="transmembrane region" description="Helical" evidence="11">
    <location>
        <begin position="21"/>
        <end position="41"/>
    </location>
</feature>
<evidence type="ECO:0000256" key="7">
    <source>
        <dbReference type="ARBA" id="ARBA00022792"/>
    </source>
</evidence>
<evidence type="ECO:0000256" key="8">
    <source>
        <dbReference type="ARBA" id="ARBA00022989"/>
    </source>
</evidence>
<evidence type="ECO:0000256" key="9">
    <source>
        <dbReference type="ARBA" id="ARBA00023128"/>
    </source>
</evidence>
<dbReference type="InParanoid" id="A0A1Y2E5F5"/>
<keyword evidence="6 11" id="KW-0812">Transmembrane</keyword>
<dbReference type="OrthoDB" id="5516033at2759"/>
<evidence type="ECO:0000256" key="3">
    <source>
        <dbReference type="ARBA" id="ARBA00008370"/>
    </source>
</evidence>
<comment type="similarity">
    <text evidence="3">Belongs to the COX16 family.</text>
</comment>
<comment type="subcellular location">
    <subcellularLocation>
        <location evidence="2">Mitochondrion inner membrane</location>
        <topology evidence="2">Single-pass membrane protein</topology>
    </subcellularLocation>
</comment>
<evidence type="ECO:0000313" key="13">
    <source>
        <dbReference type="Proteomes" id="UP000193467"/>
    </source>
</evidence>
<protein>
    <recommendedName>
        <fullName evidence="4">Cytochrome c oxidase assembly protein COX16, mitochondrial</fullName>
    </recommendedName>
    <alternativeName>
        <fullName evidence="5">Cytochrome c oxidase assembly protein cox16, mitochondrial</fullName>
    </alternativeName>
</protein>
<name>A0A1Y2E5F5_9BASI</name>
<dbReference type="Proteomes" id="UP000193467">
    <property type="component" value="Unassembled WGS sequence"/>
</dbReference>
<evidence type="ECO:0000256" key="11">
    <source>
        <dbReference type="SAM" id="Phobius"/>
    </source>
</evidence>
<dbReference type="PANTHER" id="PTHR17130:SF14">
    <property type="entry name" value="CYTOCHROME C OXIDASE ASSEMBLY PROTEIN COX16 HOMOLOG, MITOCHONDRIAL"/>
    <property type="match status" value="1"/>
</dbReference>
<dbReference type="PANTHER" id="PTHR17130">
    <property type="entry name" value="MITOCHONDRIAL OUTER MEMBRANE PROTEIN 25"/>
    <property type="match status" value="1"/>
</dbReference>